<dbReference type="EMBL" id="QGGT01000005">
    <property type="protein sequence ID" value="PWK33015.1"/>
    <property type="molecule type" value="Genomic_DNA"/>
</dbReference>
<gene>
    <name evidence="6" type="ORF">C7419_1059</name>
</gene>
<dbReference type="GO" id="GO:0003677">
    <property type="term" value="F:DNA binding"/>
    <property type="evidence" value="ECO:0007669"/>
    <property type="project" value="UniProtKB-UniRule"/>
</dbReference>
<keyword evidence="1" id="KW-0805">Transcription regulation</keyword>
<dbReference type="Gene3D" id="1.10.10.60">
    <property type="entry name" value="Homeodomain-like"/>
    <property type="match status" value="1"/>
</dbReference>
<reference evidence="6 7" key="1">
    <citation type="submission" date="2018-05" db="EMBL/GenBank/DDBJ databases">
        <title>Genomic Encyclopedia of Type Strains, Phase IV (KMG-V): Genome sequencing to study the core and pangenomes of soil and plant-associated prokaryotes.</title>
        <authorList>
            <person name="Whitman W."/>
        </authorList>
    </citation>
    <scope>NUCLEOTIDE SEQUENCE [LARGE SCALE GENOMIC DNA]</scope>
    <source>
        <strain evidence="6 7">SLV-132</strain>
    </source>
</reference>
<dbReference type="Pfam" id="PF00440">
    <property type="entry name" value="TetR_N"/>
    <property type="match status" value="1"/>
</dbReference>
<dbReference type="Proteomes" id="UP000245754">
    <property type="component" value="Unassembled WGS sequence"/>
</dbReference>
<evidence type="ECO:0000256" key="3">
    <source>
        <dbReference type="ARBA" id="ARBA00023163"/>
    </source>
</evidence>
<evidence type="ECO:0000259" key="5">
    <source>
        <dbReference type="PROSITE" id="PS50977"/>
    </source>
</evidence>
<keyword evidence="2 4" id="KW-0238">DNA-binding</keyword>
<evidence type="ECO:0000256" key="4">
    <source>
        <dbReference type="PROSITE-ProRule" id="PRU00335"/>
    </source>
</evidence>
<dbReference type="SUPFAM" id="SSF46689">
    <property type="entry name" value="Homeodomain-like"/>
    <property type="match status" value="1"/>
</dbReference>
<dbReference type="AlphaFoldDB" id="A0A316F7F7"/>
<dbReference type="PANTHER" id="PTHR47506:SF1">
    <property type="entry name" value="HTH-TYPE TRANSCRIPTIONAL REGULATOR YJDC"/>
    <property type="match status" value="1"/>
</dbReference>
<dbReference type="PROSITE" id="PS50977">
    <property type="entry name" value="HTH_TETR_2"/>
    <property type="match status" value="1"/>
</dbReference>
<dbReference type="InterPro" id="IPR009057">
    <property type="entry name" value="Homeodomain-like_sf"/>
</dbReference>
<feature type="domain" description="HTH tetR-type" evidence="5">
    <location>
        <begin position="11"/>
        <end position="71"/>
    </location>
</feature>
<protein>
    <submittedName>
        <fullName evidence="6">TetR family transcriptional regulator</fullName>
    </submittedName>
</protein>
<name>A0A316F7F7_9BURK</name>
<keyword evidence="3" id="KW-0804">Transcription</keyword>
<dbReference type="InterPro" id="IPR001647">
    <property type="entry name" value="HTH_TetR"/>
</dbReference>
<sequence length="193" mass="20543">MYNSSMARPKAFDKDRALDAAIGVFRQHGFEGTSTEMLTQAMGIGRQSLYDTYGDKWQLYCLAVDRYTSIEASAHINALRSAGKAYDGIAAMIERVVAEADHACLGVHSICEFGNTQPELSAIHGRAYRMLASAIASRAAEAQAAGDVSAALTPDTVATHVMASFSAIRLAARGGADPAQLEVIGSMTLRALR</sequence>
<feature type="DNA-binding region" description="H-T-H motif" evidence="4">
    <location>
        <begin position="34"/>
        <end position="53"/>
    </location>
</feature>
<proteinExistence type="predicted"/>
<dbReference type="InterPro" id="IPR036271">
    <property type="entry name" value="Tet_transcr_reg_TetR-rel_C_sf"/>
</dbReference>
<organism evidence="6 7">
    <name type="scientific">Cupriavidus plantarum</name>
    <dbReference type="NCBI Taxonomy" id="942865"/>
    <lineage>
        <taxon>Bacteria</taxon>
        <taxon>Pseudomonadati</taxon>
        <taxon>Pseudomonadota</taxon>
        <taxon>Betaproteobacteria</taxon>
        <taxon>Burkholderiales</taxon>
        <taxon>Burkholderiaceae</taxon>
        <taxon>Cupriavidus</taxon>
    </lineage>
</organism>
<evidence type="ECO:0000313" key="6">
    <source>
        <dbReference type="EMBL" id="PWK33015.1"/>
    </source>
</evidence>
<dbReference type="PANTHER" id="PTHR47506">
    <property type="entry name" value="TRANSCRIPTIONAL REGULATORY PROTEIN"/>
    <property type="match status" value="1"/>
</dbReference>
<comment type="caution">
    <text evidence="6">The sequence shown here is derived from an EMBL/GenBank/DDBJ whole genome shotgun (WGS) entry which is preliminary data.</text>
</comment>
<accession>A0A316F7F7</accession>
<evidence type="ECO:0000256" key="2">
    <source>
        <dbReference type="ARBA" id="ARBA00023125"/>
    </source>
</evidence>
<dbReference type="SUPFAM" id="SSF48498">
    <property type="entry name" value="Tetracyclin repressor-like, C-terminal domain"/>
    <property type="match status" value="1"/>
</dbReference>
<evidence type="ECO:0000313" key="7">
    <source>
        <dbReference type="Proteomes" id="UP000245754"/>
    </source>
</evidence>
<keyword evidence="7" id="KW-1185">Reference proteome</keyword>
<dbReference type="Gene3D" id="1.10.357.10">
    <property type="entry name" value="Tetracycline Repressor, domain 2"/>
    <property type="match status" value="1"/>
</dbReference>
<evidence type="ECO:0000256" key="1">
    <source>
        <dbReference type="ARBA" id="ARBA00023015"/>
    </source>
</evidence>